<name>A6ILV2_RAT</name>
<gene>
    <name evidence="2" type="ORF">rCG_29798</name>
</gene>
<feature type="transmembrane region" description="Helical" evidence="1">
    <location>
        <begin position="12"/>
        <end position="29"/>
    </location>
</feature>
<keyword evidence="1" id="KW-0472">Membrane</keyword>
<proteinExistence type="predicted"/>
<evidence type="ECO:0000256" key="1">
    <source>
        <dbReference type="SAM" id="Phobius"/>
    </source>
</evidence>
<dbReference type="AlphaFoldDB" id="A6ILV2"/>
<accession>A6ILV2</accession>
<evidence type="ECO:0000313" key="2">
    <source>
        <dbReference type="EMBL" id="EDM01837.1"/>
    </source>
</evidence>
<protein>
    <submittedName>
        <fullName evidence="2">RCG29798</fullName>
    </submittedName>
</protein>
<feature type="non-terminal residue" evidence="2">
    <location>
        <position position="30"/>
    </location>
</feature>
<organism evidence="2 3">
    <name type="scientific">Rattus norvegicus</name>
    <name type="common">Rat</name>
    <dbReference type="NCBI Taxonomy" id="10116"/>
    <lineage>
        <taxon>Eukaryota</taxon>
        <taxon>Metazoa</taxon>
        <taxon>Chordata</taxon>
        <taxon>Craniata</taxon>
        <taxon>Vertebrata</taxon>
        <taxon>Euteleostomi</taxon>
        <taxon>Mammalia</taxon>
        <taxon>Eutheria</taxon>
        <taxon>Euarchontoglires</taxon>
        <taxon>Glires</taxon>
        <taxon>Rodentia</taxon>
        <taxon>Myomorpha</taxon>
        <taxon>Muroidea</taxon>
        <taxon>Muridae</taxon>
        <taxon>Murinae</taxon>
        <taxon>Rattus</taxon>
    </lineage>
</organism>
<sequence>MESAGPTTNASQFFIGTALLSICLASMWSL</sequence>
<evidence type="ECO:0000313" key="3">
    <source>
        <dbReference type="Proteomes" id="UP000234681"/>
    </source>
</evidence>
<keyword evidence="1" id="KW-1133">Transmembrane helix</keyword>
<reference evidence="2 3" key="1">
    <citation type="submission" date="2005-09" db="EMBL/GenBank/DDBJ databases">
        <authorList>
            <person name="Mural R.J."/>
            <person name="Li P.W."/>
            <person name="Adams M.D."/>
            <person name="Amanatides P.G."/>
            <person name="Baden-Tillson H."/>
            <person name="Barnstead M."/>
            <person name="Chin S.H."/>
            <person name="Dew I."/>
            <person name="Evans C.A."/>
            <person name="Ferriera S."/>
            <person name="Flanigan M."/>
            <person name="Fosler C."/>
            <person name="Glodek A."/>
            <person name="Gu Z."/>
            <person name="Holt R.A."/>
            <person name="Jennings D."/>
            <person name="Kraft C.L."/>
            <person name="Lu F."/>
            <person name="Nguyen T."/>
            <person name="Nusskern D.R."/>
            <person name="Pfannkoch C.M."/>
            <person name="Sitter C."/>
            <person name="Sutton G.G."/>
            <person name="Venter J.C."/>
            <person name="Wang Z."/>
            <person name="Woodage T."/>
            <person name="Zheng X.H."/>
            <person name="Zhong F."/>
        </authorList>
    </citation>
    <scope>NUCLEOTIDE SEQUENCE [LARGE SCALE GENOMIC DNA]</scope>
    <source>
        <strain>BN</strain>
        <strain evidence="3">Sprague-Dawley</strain>
    </source>
</reference>
<dbReference type="Proteomes" id="UP000234681">
    <property type="component" value="Chromosome 4"/>
</dbReference>
<keyword evidence="1" id="KW-0812">Transmembrane</keyword>
<dbReference type="EMBL" id="CH473964">
    <property type="protein sequence ID" value="EDM01837.1"/>
    <property type="molecule type" value="Genomic_DNA"/>
</dbReference>